<dbReference type="Pfam" id="PF00528">
    <property type="entry name" value="BPD_transp_1"/>
    <property type="match status" value="1"/>
</dbReference>
<reference evidence="10 11" key="1">
    <citation type="submission" date="2017-11" db="EMBL/GenBank/DDBJ databases">
        <title>Genomic Encyclopedia of Archaeal and Bacterial Type Strains, Phase II (KMG-II): From Individual Species to Whole Genera.</title>
        <authorList>
            <person name="Goeker M."/>
        </authorList>
    </citation>
    <scope>NUCLEOTIDE SEQUENCE [LARGE SCALE GENOMIC DNA]</scope>
    <source>
        <strain evidence="10 11">DSM 25625</strain>
    </source>
</reference>
<accession>A0A2M9BZ94</accession>
<feature type="compositionally biased region" description="Low complexity" evidence="8">
    <location>
        <begin position="24"/>
        <end position="34"/>
    </location>
</feature>
<dbReference type="AlphaFoldDB" id="A0A2M9BZ94"/>
<organism evidence="10 11">
    <name type="scientific">Compostimonas suwonensis</name>
    <dbReference type="NCBI Taxonomy" id="1048394"/>
    <lineage>
        <taxon>Bacteria</taxon>
        <taxon>Bacillati</taxon>
        <taxon>Actinomycetota</taxon>
        <taxon>Actinomycetes</taxon>
        <taxon>Micrococcales</taxon>
        <taxon>Microbacteriaceae</taxon>
        <taxon>Compostimonas</taxon>
    </lineage>
</organism>
<feature type="transmembrane region" description="Helical" evidence="7">
    <location>
        <begin position="248"/>
        <end position="273"/>
    </location>
</feature>
<keyword evidence="11" id="KW-1185">Reference proteome</keyword>
<keyword evidence="3" id="KW-1003">Cell membrane</keyword>
<feature type="region of interest" description="Disordered" evidence="8">
    <location>
        <begin position="1"/>
        <end position="58"/>
    </location>
</feature>
<feature type="transmembrane region" description="Helical" evidence="7">
    <location>
        <begin position="137"/>
        <end position="161"/>
    </location>
</feature>
<dbReference type="PANTHER" id="PTHR43744:SF12">
    <property type="entry name" value="ABC TRANSPORTER PERMEASE PROTEIN MG189-RELATED"/>
    <property type="match status" value="1"/>
</dbReference>
<dbReference type="CDD" id="cd06261">
    <property type="entry name" value="TM_PBP2"/>
    <property type="match status" value="1"/>
</dbReference>
<feature type="transmembrane region" description="Helical" evidence="7">
    <location>
        <begin position="202"/>
        <end position="227"/>
    </location>
</feature>
<dbReference type="EMBL" id="PGFB01000002">
    <property type="protein sequence ID" value="PJJ63403.1"/>
    <property type="molecule type" value="Genomic_DNA"/>
</dbReference>
<comment type="subcellular location">
    <subcellularLocation>
        <location evidence="1 7">Cell membrane</location>
        <topology evidence="1 7">Multi-pass membrane protein</topology>
    </subcellularLocation>
</comment>
<dbReference type="Proteomes" id="UP000230161">
    <property type="component" value="Unassembled WGS sequence"/>
</dbReference>
<protein>
    <submittedName>
        <fullName evidence="10">Multiple sugar transport system permease protein</fullName>
    </submittedName>
</protein>
<gene>
    <name evidence="10" type="ORF">CLV54_1068</name>
</gene>
<dbReference type="PROSITE" id="PS50928">
    <property type="entry name" value="ABC_TM1"/>
    <property type="match status" value="1"/>
</dbReference>
<evidence type="ECO:0000256" key="8">
    <source>
        <dbReference type="SAM" id="MobiDB-lite"/>
    </source>
</evidence>
<dbReference type="InterPro" id="IPR035906">
    <property type="entry name" value="MetI-like_sf"/>
</dbReference>
<dbReference type="InterPro" id="IPR000515">
    <property type="entry name" value="MetI-like"/>
</dbReference>
<evidence type="ECO:0000313" key="11">
    <source>
        <dbReference type="Proteomes" id="UP000230161"/>
    </source>
</evidence>
<comment type="caution">
    <text evidence="10">The sequence shown here is derived from an EMBL/GenBank/DDBJ whole genome shotgun (WGS) entry which is preliminary data.</text>
</comment>
<dbReference type="SUPFAM" id="SSF161098">
    <property type="entry name" value="MetI-like"/>
    <property type="match status" value="1"/>
</dbReference>
<feature type="transmembrane region" description="Helical" evidence="7">
    <location>
        <begin position="168"/>
        <end position="190"/>
    </location>
</feature>
<dbReference type="PANTHER" id="PTHR43744">
    <property type="entry name" value="ABC TRANSPORTER PERMEASE PROTEIN MG189-RELATED-RELATED"/>
    <property type="match status" value="1"/>
</dbReference>
<feature type="transmembrane region" description="Helical" evidence="7">
    <location>
        <begin position="306"/>
        <end position="330"/>
    </location>
</feature>
<evidence type="ECO:0000256" key="2">
    <source>
        <dbReference type="ARBA" id="ARBA00022448"/>
    </source>
</evidence>
<comment type="similarity">
    <text evidence="7">Belongs to the binding-protein-dependent transport system permease family.</text>
</comment>
<keyword evidence="10" id="KW-0762">Sugar transport</keyword>
<keyword evidence="2 7" id="KW-0813">Transport</keyword>
<keyword evidence="5 7" id="KW-1133">Transmembrane helix</keyword>
<evidence type="ECO:0000256" key="1">
    <source>
        <dbReference type="ARBA" id="ARBA00004651"/>
    </source>
</evidence>
<sequence>MTSTTDTSPADVEPSILRVTTTSPAPGGADPGQDPSRRPRRRRGRGSDDSNDRGIVSPSDWRRRGIRRSLRTSHVVLLAILAFTGLGPILWLGKAAITPTQDTLRTPMAIFPNGVDWENLQAAWSTIHLDVQFLNTVWVALGSWAIQILVATTAGFALSVLKPKYGPILNGLVLATLFVPAVVLLVPLYLTILDVPFLGVSLINTFWAVWLPAGASAFNILLVKRFFDNLPPEIFEAARTDGAGPFRLFFSIVLPMSKPILGVVSVFAIIAAWKDYLWPSLVLADPKVQPLSVRLPLLQQTIELDVYLAALAISTLIPIILFVLFQGLFLRSAGLGGAVKG</sequence>
<dbReference type="GO" id="GO:0005886">
    <property type="term" value="C:plasma membrane"/>
    <property type="evidence" value="ECO:0007669"/>
    <property type="project" value="UniProtKB-SubCell"/>
</dbReference>
<keyword evidence="4 7" id="KW-0812">Transmembrane</keyword>
<keyword evidence="6 7" id="KW-0472">Membrane</keyword>
<dbReference type="GO" id="GO:0055085">
    <property type="term" value="P:transmembrane transport"/>
    <property type="evidence" value="ECO:0007669"/>
    <property type="project" value="InterPro"/>
</dbReference>
<name>A0A2M9BZ94_9MICO</name>
<evidence type="ECO:0000256" key="5">
    <source>
        <dbReference type="ARBA" id="ARBA00022989"/>
    </source>
</evidence>
<evidence type="ECO:0000256" key="4">
    <source>
        <dbReference type="ARBA" id="ARBA00022692"/>
    </source>
</evidence>
<evidence type="ECO:0000256" key="6">
    <source>
        <dbReference type="ARBA" id="ARBA00023136"/>
    </source>
</evidence>
<proteinExistence type="inferred from homology"/>
<evidence type="ECO:0000313" key="10">
    <source>
        <dbReference type="EMBL" id="PJJ63403.1"/>
    </source>
</evidence>
<dbReference type="Gene3D" id="1.10.3720.10">
    <property type="entry name" value="MetI-like"/>
    <property type="match status" value="1"/>
</dbReference>
<evidence type="ECO:0000259" key="9">
    <source>
        <dbReference type="PROSITE" id="PS50928"/>
    </source>
</evidence>
<feature type="transmembrane region" description="Helical" evidence="7">
    <location>
        <begin position="72"/>
        <end position="92"/>
    </location>
</feature>
<feature type="domain" description="ABC transmembrane type-1" evidence="9">
    <location>
        <begin position="133"/>
        <end position="326"/>
    </location>
</feature>
<evidence type="ECO:0000256" key="7">
    <source>
        <dbReference type="RuleBase" id="RU363032"/>
    </source>
</evidence>
<evidence type="ECO:0000256" key="3">
    <source>
        <dbReference type="ARBA" id="ARBA00022475"/>
    </source>
</evidence>